<sequence>MKKEVDLFMTEFIRTKKLKAKLEMTLKKKLGNISEGEMLKIARYRGVDGNALLCKTEIFIY</sequence>
<comment type="caution">
    <text evidence="1">The sequence shown here is derived from an EMBL/GenBank/DDBJ whole genome shotgun (WGS) entry which is preliminary data.</text>
</comment>
<accession>A0A8H9K5A9</accession>
<organism evidence="1">
    <name type="scientific">Vibrio vulnificus</name>
    <dbReference type="NCBI Taxonomy" id="672"/>
    <lineage>
        <taxon>Bacteria</taxon>
        <taxon>Pseudomonadati</taxon>
        <taxon>Pseudomonadota</taxon>
        <taxon>Gammaproteobacteria</taxon>
        <taxon>Vibrionales</taxon>
        <taxon>Vibrionaceae</taxon>
        <taxon>Vibrio</taxon>
    </lineage>
</organism>
<name>A0A8H9K5A9_VIBVL</name>
<dbReference type="AlphaFoldDB" id="A0A8H9K5A9"/>
<protein>
    <submittedName>
        <fullName evidence="1">Uncharacterized protein</fullName>
    </submittedName>
</protein>
<reference evidence="1" key="1">
    <citation type="journal article" date="2018" name="Genome Biol.">
        <title>SKESA: strategic k-mer extension for scrupulous assemblies.</title>
        <authorList>
            <person name="Souvorov A."/>
            <person name="Agarwala R."/>
            <person name="Lipman D.J."/>
        </authorList>
    </citation>
    <scope>NUCLEOTIDE SEQUENCE</scope>
    <source>
        <strain evidence="1">BCW_3452</strain>
    </source>
</reference>
<dbReference type="Proteomes" id="UP000863257">
    <property type="component" value="Unassembled WGS sequence"/>
</dbReference>
<reference evidence="1" key="2">
    <citation type="submission" date="2019-01" db="EMBL/GenBank/DDBJ databases">
        <authorList>
            <consortium name="NCBI Pathogen Detection Project"/>
        </authorList>
    </citation>
    <scope>NUCLEOTIDE SEQUENCE</scope>
    <source>
        <strain evidence="1">BCW_3452</strain>
    </source>
</reference>
<evidence type="ECO:0000313" key="1">
    <source>
        <dbReference type="EMBL" id="HAS8538370.1"/>
    </source>
</evidence>
<gene>
    <name evidence="1" type="ORF">I7730_00965</name>
</gene>
<proteinExistence type="predicted"/>
<dbReference type="EMBL" id="DACRBY010000001">
    <property type="protein sequence ID" value="HAS8538370.1"/>
    <property type="molecule type" value="Genomic_DNA"/>
</dbReference>